<protein>
    <submittedName>
        <fullName evidence="2">Putative membrane protein</fullName>
    </submittedName>
</protein>
<reference evidence="2 3" key="1">
    <citation type="submission" date="2019-04" db="EMBL/GenBank/DDBJ databases">
        <title>Genome of a novel bacterium Candidatus Jettenia ecosi reconstructed from metagenome of an anammox bioreactor.</title>
        <authorList>
            <person name="Mardanov A.V."/>
            <person name="Beletsky A.V."/>
            <person name="Ravin N.V."/>
            <person name="Botchkova E.A."/>
            <person name="Litti Y.V."/>
            <person name="Nozhevnikova A.N."/>
        </authorList>
    </citation>
    <scope>NUCLEOTIDE SEQUENCE [LARGE SCALE GENOMIC DNA]</scope>
    <source>
        <strain evidence="2">J2</strain>
    </source>
</reference>
<dbReference type="Pfam" id="PF13709">
    <property type="entry name" value="DUF4159"/>
    <property type="match status" value="1"/>
</dbReference>
<organism evidence="2 3">
    <name type="scientific">Candidatus Jettenia ecosi</name>
    <dbReference type="NCBI Taxonomy" id="2494326"/>
    <lineage>
        <taxon>Bacteria</taxon>
        <taxon>Pseudomonadati</taxon>
        <taxon>Planctomycetota</taxon>
        <taxon>Candidatus Brocadiia</taxon>
        <taxon>Candidatus Brocadiales</taxon>
        <taxon>Candidatus Brocadiaceae</taxon>
        <taxon>Candidatus Jettenia</taxon>
    </lineage>
</organism>
<dbReference type="Proteomes" id="UP000319783">
    <property type="component" value="Unassembled WGS sequence"/>
</dbReference>
<dbReference type="AlphaFoldDB" id="A0A533Q9V8"/>
<accession>A0A533Q9V8</accession>
<evidence type="ECO:0000313" key="3">
    <source>
        <dbReference type="Proteomes" id="UP000319783"/>
    </source>
</evidence>
<dbReference type="InterPro" id="IPR025297">
    <property type="entry name" value="DUF4159"/>
</dbReference>
<feature type="domain" description="DUF4159" evidence="1">
    <location>
        <begin position="44"/>
        <end position="242"/>
    </location>
</feature>
<gene>
    <name evidence="2" type="ORF">JETT_2235</name>
</gene>
<comment type="caution">
    <text evidence="2">The sequence shown here is derived from an EMBL/GenBank/DDBJ whole genome shotgun (WGS) entry which is preliminary data.</text>
</comment>
<sequence>MNTYKSHYLIFTAVFFGALFAFTGILSLFLSTPVFAMGEVSKFTFAQVEYHGGNWNPRPNGGKRLMWELIKRTSVEARIETVSLRLDDSNLFEYPFLYLSGDQEFPPLSEKEISNLKLHLEFGGTLFIDDCIGKNDFGFDKSIRREIKRLFPNKPLEKLPSDHTVFKSFYLLNQAYGRIMEKSFLEGITIGNRTVIMYSQNDLAGAWAKDPLGNWEYEVIPGGETQRSMAFRLGVNIIMYALTGNYKQDQVHLPFILRRQM</sequence>
<evidence type="ECO:0000313" key="2">
    <source>
        <dbReference type="EMBL" id="TLD41488.1"/>
    </source>
</evidence>
<proteinExistence type="predicted"/>
<dbReference type="EMBL" id="SULG01000046">
    <property type="protein sequence ID" value="TLD41488.1"/>
    <property type="molecule type" value="Genomic_DNA"/>
</dbReference>
<dbReference type="Gene3D" id="3.40.50.12140">
    <property type="entry name" value="Domain of unknown function DUF4159"/>
    <property type="match status" value="1"/>
</dbReference>
<name>A0A533Q9V8_9BACT</name>
<evidence type="ECO:0000259" key="1">
    <source>
        <dbReference type="Pfam" id="PF13709"/>
    </source>
</evidence>